<reference evidence="2" key="1">
    <citation type="submission" date="2022-08" db="EMBL/GenBank/DDBJ databases">
        <authorList>
            <consortium name="DOE Joint Genome Institute"/>
            <person name="Min B."/>
            <person name="Riley R."/>
            <person name="Sierra-Patev S."/>
            <person name="Naranjo-Ortiz M."/>
            <person name="Looney B."/>
            <person name="Konkel Z."/>
            <person name="Slot J.C."/>
            <person name="Sakamoto Y."/>
            <person name="Steenwyk J.L."/>
            <person name="Rokas A."/>
            <person name="Carro J."/>
            <person name="Camarero S."/>
            <person name="Ferreira P."/>
            <person name="Molpeceres G."/>
            <person name="Ruiz-Duenas F.J."/>
            <person name="Serrano A."/>
            <person name="Henrissat B."/>
            <person name="Drula E."/>
            <person name="Hughes K.W."/>
            <person name="Mata J.L."/>
            <person name="Ishikawa N.K."/>
            <person name="Vargas-Isla R."/>
            <person name="Ushijima S."/>
            <person name="Smith C.A."/>
            <person name="Ahrendt S."/>
            <person name="Andreopoulos W."/>
            <person name="He G."/>
            <person name="Labutti K."/>
            <person name="Lipzen A."/>
            <person name="Ng V."/>
            <person name="Sandor L."/>
            <person name="Barry K."/>
            <person name="Martinez A.T."/>
            <person name="Xiao Y."/>
            <person name="Gibbons J.G."/>
            <person name="Terashima K."/>
            <person name="Hibbett D.S."/>
            <person name="Grigoriev I.V."/>
        </authorList>
    </citation>
    <scope>NUCLEOTIDE SEQUENCE</scope>
    <source>
        <strain evidence="2">TFB10291</strain>
    </source>
</reference>
<dbReference type="PROSITE" id="PS50011">
    <property type="entry name" value="PROTEIN_KINASE_DOM"/>
    <property type="match status" value="1"/>
</dbReference>
<dbReference type="GO" id="GO:0004672">
    <property type="term" value="F:protein kinase activity"/>
    <property type="evidence" value="ECO:0007669"/>
    <property type="project" value="InterPro"/>
</dbReference>
<dbReference type="EMBL" id="MU793305">
    <property type="protein sequence ID" value="KAJ3786842.1"/>
    <property type="molecule type" value="Genomic_DNA"/>
</dbReference>
<dbReference type="SUPFAM" id="SSF56112">
    <property type="entry name" value="Protein kinase-like (PK-like)"/>
    <property type="match status" value="1"/>
</dbReference>
<protein>
    <recommendedName>
        <fullName evidence="1">Protein kinase domain-containing protein</fullName>
    </recommendedName>
</protein>
<evidence type="ECO:0000259" key="1">
    <source>
        <dbReference type="PROSITE" id="PS50011"/>
    </source>
</evidence>
<feature type="domain" description="Protein kinase" evidence="1">
    <location>
        <begin position="1"/>
        <end position="110"/>
    </location>
</feature>
<dbReference type="AlphaFoldDB" id="A0AA38NK76"/>
<organism evidence="2 3">
    <name type="scientific">Lentinula aff. detonsa</name>
    <dbReference type="NCBI Taxonomy" id="2804958"/>
    <lineage>
        <taxon>Eukaryota</taxon>
        <taxon>Fungi</taxon>
        <taxon>Dikarya</taxon>
        <taxon>Basidiomycota</taxon>
        <taxon>Agaricomycotina</taxon>
        <taxon>Agaricomycetes</taxon>
        <taxon>Agaricomycetidae</taxon>
        <taxon>Agaricales</taxon>
        <taxon>Marasmiineae</taxon>
        <taxon>Omphalotaceae</taxon>
        <taxon>Lentinula</taxon>
    </lineage>
</organism>
<proteinExistence type="predicted"/>
<accession>A0AA38NK76</accession>
<comment type="caution">
    <text evidence="2">The sequence shown here is derived from an EMBL/GenBank/DDBJ whole genome shotgun (WGS) entry which is preliminary data.</text>
</comment>
<evidence type="ECO:0000313" key="2">
    <source>
        <dbReference type="EMBL" id="KAJ3786842.1"/>
    </source>
</evidence>
<keyword evidence="3" id="KW-1185">Reference proteome</keyword>
<dbReference type="Proteomes" id="UP001163798">
    <property type="component" value="Unassembled WGS sequence"/>
</dbReference>
<gene>
    <name evidence="2" type="ORF">GGU10DRAFT_350619</name>
</gene>
<evidence type="ECO:0000313" key="3">
    <source>
        <dbReference type="Proteomes" id="UP001163798"/>
    </source>
</evidence>
<name>A0AA38NK76_9AGAR</name>
<dbReference type="GO" id="GO:0005524">
    <property type="term" value="F:ATP binding"/>
    <property type="evidence" value="ECO:0007669"/>
    <property type="project" value="InterPro"/>
</dbReference>
<dbReference type="Gene3D" id="1.10.510.10">
    <property type="entry name" value="Transferase(Phosphotransferase) domain 1"/>
    <property type="match status" value="1"/>
</dbReference>
<sequence length="110" mass="12639">MPTEYSPPRGKGLRQRLPEEVRTELLMLLEDLNAVGIVHGDIKFNNILSRASESWLSSEVCPRHKQVHSWRLVDFDRSFKITQPMTFVTSSDLARPDTMMNTAIRLIGKE</sequence>
<dbReference type="InterPro" id="IPR011009">
    <property type="entry name" value="Kinase-like_dom_sf"/>
</dbReference>
<dbReference type="InterPro" id="IPR000719">
    <property type="entry name" value="Prot_kinase_dom"/>
</dbReference>